<evidence type="ECO:0000313" key="4">
    <source>
        <dbReference type="Proteomes" id="UP001470230"/>
    </source>
</evidence>
<dbReference type="EMBL" id="JAPFFF010000050">
    <property type="protein sequence ID" value="KAK8839720.1"/>
    <property type="molecule type" value="Genomic_DNA"/>
</dbReference>
<accession>A0ABR2H2M0</accession>
<dbReference type="SMART" id="SM00213">
    <property type="entry name" value="UBQ"/>
    <property type="match status" value="4"/>
</dbReference>
<comment type="caution">
    <text evidence="3">The sequence shown here is derived from an EMBL/GenBank/DDBJ whole genome shotgun (WGS) entry which is preliminary data.</text>
</comment>
<dbReference type="InterPro" id="IPR029071">
    <property type="entry name" value="Ubiquitin-like_domsf"/>
</dbReference>
<dbReference type="Proteomes" id="UP001470230">
    <property type="component" value="Unassembled WGS sequence"/>
</dbReference>
<keyword evidence="1" id="KW-0175">Coiled coil</keyword>
<dbReference type="Pfam" id="PF00240">
    <property type="entry name" value="ubiquitin"/>
    <property type="match status" value="1"/>
</dbReference>
<dbReference type="Gene3D" id="3.10.20.90">
    <property type="entry name" value="Phosphatidylinositol 3-kinase Catalytic Subunit, Chain A, domain 1"/>
    <property type="match status" value="3"/>
</dbReference>
<dbReference type="InterPro" id="IPR000626">
    <property type="entry name" value="Ubiquitin-like_dom"/>
</dbReference>
<name>A0ABR2H2M0_9EUKA</name>
<dbReference type="InterPro" id="IPR050158">
    <property type="entry name" value="Ubiquitin_ubiquitin-like"/>
</dbReference>
<evidence type="ECO:0000259" key="2">
    <source>
        <dbReference type="PROSITE" id="PS50053"/>
    </source>
</evidence>
<dbReference type="PROSITE" id="PS50053">
    <property type="entry name" value="UBIQUITIN_2"/>
    <property type="match status" value="1"/>
</dbReference>
<keyword evidence="4" id="KW-1185">Reference proteome</keyword>
<evidence type="ECO:0000256" key="1">
    <source>
        <dbReference type="SAM" id="Coils"/>
    </source>
</evidence>
<sequence length="832" mass="99522">MECFKLDIHEIKPVFVQDFTIIYKGNDGIIEIKTSKEAFLQKLRYFYQKRNELFIVNEYFIHDKYETDIFKCFIESIINPAININKINISKYYELSCKYEYLELKQQIEEFNQERPDLLEITDQLSDIKGQNNEDQYEITSNKEDIIAQNLDVCIRNGFLKKLSVLKLGRILNSPKRKIIDHHLLFDFVIDCIRNHSKYITKGEEENLAILTCSLDYNKMNDNEITELLSLEQNMSIFRPMNPEERMKSFIKESAQYQSKITELETMLKQLISKEEENEKKIYELEQKLISNEEENEKKLLELEQKLISNEEKNEKKISELEQKLISKEEESKENVSKLEQKLISNEEKNEKRISELEQKVFLNEEDMQIVFKKNDLTAFEHKYTEMNEINVRSTDKISNIIEKHFNFDFCLSYNGIILDPYLTLKDYDIQNKSIIYYFHKCSFIVFIKKNDYDYFPYAINLQCKVDDLMNEISLKFRINDYKLIYENKELKMGDDLQNYSISNKSIISISPPLNTIYINFHVNYLLYQPFSYMIVNQTDKINVIEEKLNEEHYLFSPDIEIIYFYKGEKLQTNKTFDDYFITNNSLIVLYLKSKFVEVKVLEDYLKIPENYSILDTKMKIQEKTGIPLNNQRLFIKQRELYDYDYISFYSFDFIRFFHFPEGSKLIYVEFDTNIGKVNDFIIYKDSLPIKTIWQKLHELTYLSYIDDMTSLALDGQYLDKNKTLENYKSDIEPGCKLSFSVNFFRSNRIHGSMTILIKSYTDKPIQIICEPTDTIEMIEYDLALLTEIHPIKLCFRGQNLMKGHKLQDYHISNLCIIQEVIKTRHRIRYLY</sequence>
<proteinExistence type="predicted"/>
<organism evidence="3 4">
    <name type="scientific">Tritrichomonas musculus</name>
    <dbReference type="NCBI Taxonomy" id="1915356"/>
    <lineage>
        <taxon>Eukaryota</taxon>
        <taxon>Metamonada</taxon>
        <taxon>Parabasalia</taxon>
        <taxon>Tritrichomonadida</taxon>
        <taxon>Tritrichomonadidae</taxon>
        <taxon>Tritrichomonas</taxon>
    </lineage>
</organism>
<dbReference type="SUPFAM" id="SSF54236">
    <property type="entry name" value="Ubiquitin-like"/>
    <property type="match status" value="4"/>
</dbReference>
<dbReference type="CDD" id="cd17039">
    <property type="entry name" value="Ubl_ubiquitin_like"/>
    <property type="match status" value="1"/>
</dbReference>
<reference evidence="3 4" key="1">
    <citation type="submission" date="2024-04" db="EMBL/GenBank/DDBJ databases">
        <title>Tritrichomonas musculus Genome.</title>
        <authorList>
            <person name="Alves-Ferreira E."/>
            <person name="Grigg M."/>
            <person name="Lorenzi H."/>
            <person name="Galac M."/>
        </authorList>
    </citation>
    <scope>NUCLEOTIDE SEQUENCE [LARGE SCALE GENOMIC DNA]</scope>
    <source>
        <strain evidence="3 4">EAF2021</strain>
    </source>
</reference>
<feature type="domain" description="Ubiquitin-like" evidence="2">
    <location>
        <begin position="597"/>
        <end position="653"/>
    </location>
</feature>
<protein>
    <recommendedName>
        <fullName evidence="2">Ubiquitin-like domain-containing protein</fullName>
    </recommendedName>
</protein>
<feature type="coiled-coil region" evidence="1">
    <location>
        <begin position="254"/>
        <end position="360"/>
    </location>
</feature>
<dbReference type="PANTHER" id="PTHR10666">
    <property type="entry name" value="UBIQUITIN"/>
    <property type="match status" value="1"/>
</dbReference>
<evidence type="ECO:0000313" key="3">
    <source>
        <dbReference type="EMBL" id="KAK8839720.1"/>
    </source>
</evidence>
<gene>
    <name evidence="3" type="ORF">M9Y10_031425</name>
</gene>